<organism evidence="2 3">
    <name type="scientific">Nocardiopsis alba (strain ATCC BAA-2165 / BE74)</name>
    <dbReference type="NCBI Taxonomy" id="1205910"/>
    <lineage>
        <taxon>Bacteria</taxon>
        <taxon>Bacillati</taxon>
        <taxon>Actinomycetota</taxon>
        <taxon>Actinomycetes</taxon>
        <taxon>Streptosporangiales</taxon>
        <taxon>Nocardiopsidaceae</taxon>
        <taxon>Nocardiopsis</taxon>
    </lineage>
</organism>
<feature type="compositionally biased region" description="Low complexity" evidence="1">
    <location>
        <begin position="7"/>
        <end position="29"/>
    </location>
</feature>
<reference evidence="2 3" key="1">
    <citation type="journal article" date="2012" name="J. Bacteriol.">
        <title>Whole-Genome Sequence of Nocardiopsis alba Strain ATCC BAA-2165, Associated with Honeybees.</title>
        <authorList>
            <person name="Qiao J."/>
            <person name="Chen L."/>
            <person name="Li Y."/>
            <person name="Wang J."/>
            <person name="Zhang W."/>
            <person name="Chen S."/>
        </authorList>
    </citation>
    <scope>NUCLEOTIDE SEQUENCE [LARGE SCALE GENOMIC DNA]</scope>
    <source>
        <strain evidence="3">ATCC BAA-2165 / BE74</strain>
    </source>
</reference>
<name>J7L2W7_NOCAA</name>
<evidence type="ECO:0000313" key="3">
    <source>
        <dbReference type="Proteomes" id="UP000003779"/>
    </source>
</evidence>
<dbReference type="PATRIC" id="fig|1205910.3.peg.1007"/>
<feature type="region of interest" description="Disordered" evidence="1">
    <location>
        <begin position="72"/>
        <end position="115"/>
    </location>
</feature>
<dbReference type="AlphaFoldDB" id="J7L2W7"/>
<dbReference type="STRING" id="1205910.B005_1061"/>
<dbReference type="EMBL" id="CP003788">
    <property type="protein sequence ID" value="AFR05765.1"/>
    <property type="molecule type" value="Genomic_DNA"/>
</dbReference>
<feature type="region of interest" description="Disordered" evidence="1">
    <location>
        <begin position="1"/>
        <end position="43"/>
    </location>
</feature>
<dbReference type="Proteomes" id="UP000003779">
    <property type="component" value="Chromosome"/>
</dbReference>
<reference evidence="3" key="2">
    <citation type="submission" date="2012-08" db="EMBL/GenBank/DDBJ databases">
        <title>Whole-genome sequence of Nocardiopsis alba strain ATCC BAA-2165 associated with honeybees.</title>
        <authorList>
            <person name="Qiao J."/>
            <person name="Chen L."/>
            <person name="Li Y."/>
            <person name="Wang J."/>
            <person name="Zhang W."/>
            <person name="Chen S."/>
        </authorList>
    </citation>
    <scope>NUCLEOTIDE SEQUENCE [LARGE SCALE GENOMIC DNA]</scope>
    <source>
        <strain evidence="3">ATCC BAA-2165 / BE74</strain>
    </source>
</reference>
<proteinExistence type="predicted"/>
<dbReference type="KEGG" id="nal:B005_1061"/>
<sequence>MAARRCPSLTPGRPGPGLLPRLFLRTTSPPIRPLGRGGPGRTRRWRHISHRAAEATIRACIACVKATPLSAGHGVEPGVGKGGDRAGIATNRPSVGRGGPGVTPQASYPVPLTYD</sequence>
<evidence type="ECO:0000256" key="1">
    <source>
        <dbReference type="SAM" id="MobiDB-lite"/>
    </source>
</evidence>
<protein>
    <submittedName>
        <fullName evidence="2">Uncharacterized protein</fullName>
    </submittedName>
</protein>
<gene>
    <name evidence="2" type="ordered locus">B005_1061</name>
</gene>
<accession>J7L2W7</accession>
<dbReference type="HOGENOM" id="CLU_2106402_0_0_11"/>
<evidence type="ECO:0000313" key="2">
    <source>
        <dbReference type="EMBL" id="AFR05765.1"/>
    </source>
</evidence>